<evidence type="ECO:0000313" key="1">
    <source>
        <dbReference type="EMBL" id="AHG02373.1"/>
    </source>
</evidence>
<sequence length="37" mass="4313">MDGGKSTLEFGVGNMLEEQYYFEYQERVPLDVRGTPR</sequence>
<dbReference type="KEGG" id="hlr:HALLA_20940"/>
<geneLocation type="plasmid" evidence="2">
    <name>3</name>
</geneLocation>
<reference evidence="1 2" key="1">
    <citation type="submission" date="2014-01" db="EMBL/GenBank/DDBJ databases">
        <authorList>
            <consortium name="DOE Joint Genome Institute"/>
            <person name="Anderson I."/>
            <person name="Huntemann M."/>
            <person name="Han J."/>
            <person name="Chen A."/>
            <person name="Kyrpides N."/>
            <person name="Mavromatis K."/>
            <person name="Markowitz V."/>
            <person name="Palaniappan K."/>
            <person name="Ivanova N."/>
            <person name="Schaumberg A."/>
            <person name="Pati A."/>
            <person name="Liolios K."/>
            <person name="Nordberg H.P."/>
            <person name="Cantor M.N."/>
            <person name="Hua S.X."/>
            <person name="Woyke T."/>
        </authorList>
    </citation>
    <scope>NUCLEOTIDE SEQUENCE [LARGE SCALE GENOMIC DNA]</scope>
    <source>
        <strain evidence="1 2">XH-48</strain>
        <plasmid evidence="2">3</plasmid>
    </source>
</reference>
<name>W0JZK1_9EURY</name>
<gene>
    <name evidence="1" type="ORF">HALLA_20940</name>
</gene>
<evidence type="ECO:0000313" key="2">
    <source>
        <dbReference type="Proteomes" id="UP000019024"/>
    </source>
</evidence>
<proteinExistence type="predicted"/>
<keyword evidence="1" id="KW-0614">Plasmid</keyword>
<dbReference type="EMBL" id="CP007059">
    <property type="protein sequence ID" value="AHG02373.1"/>
    <property type="molecule type" value="Genomic_DNA"/>
</dbReference>
<keyword evidence="2" id="KW-1185">Reference proteome</keyword>
<organism evidence="1 2">
    <name type="scientific">Halostagnicola larsenii XH-48</name>
    <dbReference type="NCBI Taxonomy" id="797299"/>
    <lineage>
        <taxon>Archaea</taxon>
        <taxon>Methanobacteriati</taxon>
        <taxon>Methanobacteriota</taxon>
        <taxon>Stenosarchaea group</taxon>
        <taxon>Halobacteria</taxon>
        <taxon>Halobacteriales</taxon>
        <taxon>Natrialbaceae</taxon>
        <taxon>Halostagnicola</taxon>
    </lineage>
</organism>
<dbReference type="HOGENOM" id="CLU_3338324_0_0_2"/>
<dbReference type="Proteomes" id="UP000019024">
    <property type="component" value="Plasmid unnamed4"/>
</dbReference>
<accession>W0JZK1</accession>
<dbReference type="AlphaFoldDB" id="W0JZK1"/>
<protein>
    <submittedName>
        <fullName evidence="1">Uncharacterized protein</fullName>
    </submittedName>
</protein>